<keyword evidence="4 10" id="KW-0808">Transferase</keyword>
<comment type="similarity">
    <text evidence="1 10">Belongs to the eukaryotic-type primase small subunit family.</text>
</comment>
<keyword evidence="5" id="KW-0548">Nucleotidyltransferase</keyword>
<sequence>MTNKRERSEEDGKEMEADYEEGKTTESDAEMEEENSKEKTKTGNSQTDFSTELLAQYYSRLFPFEMLHEWLSYNPDACNPKAKANSTKTKSKTFTHREFSFTIEPFPGEEIYIRYQSFKDQADLTNAVLKRNPRKIDIGAVFSHPPKDHKAIQGMAKFAPCQRELVFDVDLTDYDGVRRCGCDGANICHKCWKMMGMAMKVMDQGLREDFGFDNIAWFYSGRRGIHAWVCDESARQLSDAGRSAVASYFEVNLGTDKDKNVGIHTPLHPTLSRAHKILEPMFIRDIIPEGKHGILAEEEKWTELLETLPQGAMTVKDKLLKKWSKDYSTAAEKWDELKRYLNILIGKSTDKKVKQNKGINAKDKEEVELWPVATVFRYTYPRLDINVSKMQNHLLKSPFCVHPKTGRVCVPIDCSNVDDFDPFNVPTLGQLMKELDGYDGEDVTNEWEKTSLKESFGKFQKDFLLPMWKDLKRAEKEEAEKMAAVTGDF</sequence>
<evidence type="ECO:0000256" key="9">
    <source>
        <dbReference type="ARBA" id="ARBA00023163"/>
    </source>
</evidence>
<dbReference type="AlphaFoldDB" id="A0AAD3CD75"/>
<evidence type="ECO:0000256" key="4">
    <source>
        <dbReference type="ARBA" id="ARBA00022679"/>
    </source>
</evidence>
<comment type="caution">
    <text evidence="12">The sequence shown here is derived from an EMBL/GenBank/DDBJ whole genome shotgun (WGS) entry which is preliminary data.</text>
</comment>
<dbReference type="GO" id="GO:0046872">
    <property type="term" value="F:metal ion binding"/>
    <property type="evidence" value="ECO:0007669"/>
    <property type="project" value="UniProtKB-KW"/>
</dbReference>
<dbReference type="FunFam" id="3.90.920.10:FF:000003">
    <property type="entry name" value="DNA primase"/>
    <property type="match status" value="1"/>
</dbReference>
<dbReference type="PANTHER" id="PTHR10536">
    <property type="entry name" value="DNA PRIMASE SMALL SUBUNIT"/>
    <property type="match status" value="1"/>
</dbReference>
<dbReference type="EC" id="2.7.7.-" evidence="10"/>
<protein>
    <recommendedName>
        <fullName evidence="10">DNA primase</fullName>
        <ecNumber evidence="10">2.7.7.-</ecNumber>
    </recommendedName>
</protein>
<evidence type="ECO:0000256" key="11">
    <source>
        <dbReference type="SAM" id="MobiDB-lite"/>
    </source>
</evidence>
<keyword evidence="13" id="KW-1185">Reference proteome</keyword>
<evidence type="ECO:0000313" key="13">
    <source>
        <dbReference type="Proteomes" id="UP001054902"/>
    </source>
</evidence>
<keyword evidence="6 10" id="KW-0235">DNA replication</keyword>
<evidence type="ECO:0000256" key="3">
    <source>
        <dbReference type="ARBA" id="ARBA00022515"/>
    </source>
</evidence>
<evidence type="ECO:0000256" key="2">
    <source>
        <dbReference type="ARBA" id="ARBA00022478"/>
    </source>
</evidence>
<keyword evidence="3 10" id="KW-0639">Primosome</keyword>
<evidence type="ECO:0000256" key="8">
    <source>
        <dbReference type="ARBA" id="ARBA00022833"/>
    </source>
</evidence>
<evidence type="ECO:0000256" key="1">
    <source>
        <dbReference type="ARBA" id="ARBA00009762"/>
    </source>
</evidence>
<keyword evidence="9" id="KW-0804">Transcription</keyword>
<name>A0AAD3CD75_9STRA</name>
<keyword evidence="7" id="KW-0479">Metal-binding</keyword>
<evidence type="ECO:0000256" key="5">
    <source>
        <dbReference type="ARBA" id="ARBA00022695"/>
    </source>
</evidence>
<reference evidence="12 13" key="1">
    <citation type="journal article" date="2021" name="Sci. Rep.">
        <title>The genome of the diatom Chaetoceros tenuissimus carries an ancient integrated fragment of an extant virus.</title>
        <authorList>
            <person name="Hongo Y."/>
            <person name="Kimura K."/>
            <person name="Takaki Y."/>
            <person name="Yoshida Y."/>
            <person name="Baba S."/>
            <person name="Kobayashi G."/>
            <person name="Nagasaki K."/>
            <person name="Hano T."/>
            <person name="Tomaru Y."/>
        </authorList>
    </citation>
    <scope>NUCLEOTIDE SEQUENCE [LARGE SCALE GENOMIC DNA]</scope>
    <source>
        <strain evidence="12 13">NIES-3715</strain>
    </source>
</reference>
<dbReference type="GO" id="GO:0003899">
    <property type="term" value="F:DNA-directed RNA polymerase activity"/>
    <property type="evidence" value="ECO:0007669"/>
    <property type="project" value="InterPro"/>
</dbReference>
<proteinExistence type="inferred from homology"/>
<keyword evidence="8" id="KW-0862">Zinc</keyword>
<dbReference type="InterPro" id="IPR002755">
    <property type="entry name" value="DNA_primase_S"/>
</dbReference>
<keyword evidence="2 10" id="KW-0240">DNA-directed RNA polymerase</keyword>
<organism evidence="12 13">
    <name type="scientific">Chaetoceros tenuissimus</name>
    <dbReference type="NCBI Taxonomy" id="426638"/>
    <lineage>
        <taxon>Eukaryota</taxon>
        <taxon>Sar</taxon>
        <taxon>Stramenopiles</taxon>
        <taxon>Ochrophyta</taxon>
        <taxon>Bacillariophyta</taxon>
        <taxon>Coscinodiscophyceae</taxon>
        <taxon>Chaetocerotophycidae</taxon>
        <taxon>Chaetocerotales</taxon>
        <taxon>Chaetocerotaceae</taxon>
        <taxon>Chaetoceros</taxon>
    </lineage>
</organism>
<evidence type="ECO:0000313" key="12">
    <source>
        <dbReference type="EMBL" id="GFH43628.1"/>
    </source>
</evidence>
<dbReference type="GO" id="GO:0005658">
    <property type="term" value="C:alpha DNA polymerase:primase complex"/>
    <property type="evidence" value="ECO:0007669"/>
    <property type="project" value="UniProtKB-ARBA"/>
</dbReference>
<gene>
    <name evidence="12" type="ORF">CTEN210_00101</name>
</gene>
<dbReference type="NCBIfam" id="TIGR00335">
    <property type="entry name" value="primase_sml"/>
    <property type="match status" value="1"/>
</dbReference>
<dbReference type="CDD" id="cd04860">
    <property type="entry name" value="AE_Prim_S"/>
    <property type="match status" value="1"/>
</dbReference>
<dbReference type="EMBL" id="BLLK01000013">
    <property type="protein sequence ID" value="GFH43628.1"/>
    <property type="molecule type" value="Genomic_DNA"/>
</dbReference>
<feature type="compositionally biased region" description="Basic and acidic residues" evidence="11">
    <location>
        <begin position="1"/>
        <end position="26"/>
    </location>
</feature>
<dbReference type="Proteomes" id="UP001054902">
    <property type="component" value="Unassembled WGS sequence"/>
</dbReference>
<evidence type="ECO:0000256" key="6">
    <source>
        <dbReference type="ARBA" id="ARBA00022705"/>
    </source>
</evidence>
<dbReference type="InterPro" id="IPR014052">
    <property type="entry name" value="DNA_primase_ssu_euk/arc"/>
</dbReference>
<evidence type="ECO:0000256" key="10">
    <source>
        <dbReference type="RuleBase" id="RU003514"/>
    </source>
</evidence>
<dbReference type="SUPFAM" id="SSF56747">
    <property type="entry name" value="Prim-pol domain"/>
    <property type="match status" value="1"/>
</dbReference>
<dbReference type="Gene3D" id="3.90.920.10">
    <property type="entry name" value="DNA primase, PRIM domain"/>
    <property type="match status" value="1"/>
</dbReference>
<feature type="region of interest" description="Disordered" evidence="11">
    <location>
        <begin position="1"/>
        <end position="46"/>
    </location>
</feature>
<evidence type="ECO:0000256" key="7">
    <source>
        <dbReference type="ARBA" id="ARBA00022723"/>
    </source>
</evidence>
<dbReference type="GO" id="GO:0006269">
    <property type="term" value="P:DNA replication, synthesis of primer"/>
    <property type="evidence" value="ECO:0007669"/>
    <property type="project" value="UniProtKB-KW"/>
</dbReference>
<dbReference type="Pfam" id="PF01896">
    <property type="entry name" value="DNA_primase_S"/>
    <property type="match status" value="1"/>
</dbReference>
<accession>A0AAD3CD75</accession>